<dbReference type="InterPro" id="IPR003795">
    <property type="entry name" value="DUF192"/>
</dbReference>
<dbReference type="AlphaFoldDB" id="A0A2M7H1M3"/>
<sequence length="162" mass="18206">MDIKMFLAILLFFALIVTGIFLYISKYNGASSPANYIPVCFGSRCFNAEIASSFSARMKGLMFRESLAVDAGMLFIFSSEDKHSFWMKNTLIPLDMIWISENKEIVYIAKNVQPCKSLICPSVSSEKSAKYVLEINGGKADETGLKIGDKADFDLKEILWRE</sequence>
<organism evidence="1 2">
    <name type="scientific">Candidatus Nealsonbacteria bacterium CG15_BIG_FIL_POST_REV_8_21_14_020_37_12</name>
    <dbReference type="NCBI Taxonomy" id="1974716"/>
    <lineage>
        <taxon>Bacteria</taxon>
        <taxon>Candidatus Nealsoniibacteriota</taxon>
    </lineage>
</organism>
<dbReference type="EMBL" id="PFGB01000033">
    <property type="protein sequence ID" value="PIW35124.1"/>
    <property type="molecule type" value="Genomic_DNA"/>
</dbReference>
<dbReference type="InterPro" id="IPR038695">
    <property type="entry name" value="Saro_0823-like_sf"/>
</dbReference>
<dbReference type="PANTHER" id="PTHR37953">
    <property type="entry name" value="UPF0127 PROTEIN MJ1496"/>
    <property type="match status" value="1"/>
</dbReference>
<proteinExistence type="predicted"/>
<reference evidence="2" key="1">
    <citation type="submission" date="2017-09" db="EMBL/GenBank/DDBJ databases">
        <title>Depth-based differentiation of microbial function through sediment-hosted aquifers and enrichment of novel symbionts in the deep terrestrial subsurface.</title>
        <authorList>
            <person name="Probst A.J."/>
            <person name="Ladd B."/>
            <person name="Jarett J.K."/>
            <person name="Geller-Mcgrath D.E."/>
            <person name="Sieber C.M.K."/>
            <person name="Emerson J.B."/>
            <person name="Anantharaman K."/>
            <person name="Thomas B.C."/>
            <person name="Malmstrom R."/>
            <person name="Stieglmeier M."/>
            <person name="Klingl A."/>
            <person name="Woyke T."/>
            <person name="Ryan C.M."/>
            <person name="Banfield J.F."/>
        </authorList>
    </citation>
    <scope>NUCLEOTIDE SEQUENCE [LARGE SCALE GENOMIC DNA]</scope>
</reference>
<protein>
    <recommendedName>
        <fullName evidence="3">DUF192 domain-containing protein</fullName>
    </recommendedName>
</protein>
<dbReference type="Pfam" id="PF02643">
    <property type="entry name" value="DUF192"/>
    <property type="match status" value="1"/>
</dbReference>
<dbReference type="PANTHER" id="PTHR37953:SF1">
    <property type="entry name" value="UPF0127 PROTEIN MJ1496"/>
    <property type="match status" value="1"/>
</dbReference>
<gene>
    <name evidence="1" type="ORF">COW25_00940</name>
</gene>
<comment type="caution">
    <text evidence="1">The sequence shown here is derived from an EMBL/GenBank/DDBJ whole genome shotgun (WGS) entry which is preliminary data.</text>
</comment>
<dbReference type="Gene3D" id="2.60.120.1140">
    <property type="entry name" value="Protein of unknown function DUF192"/>
    <property type="match status" value="1"/>
</dbReference>
<dbReference type="Proteomes" id="UP000230215">
    <property type="component" value="Unassembled WGS sequence"/>
</dbReference>
<evidence type="ECO:0000313" key="2">
    <source>
        <dbReference type="Proteomes" id="UP000230215"/>
    </source>
</evidence>
<evidence type="ECO:0000313" key="1">
    <source>
        <dbReference type="EMBL" id="PIW35124.1"/>
    </source>
</evidence>
<evidence type="ECO:0008006" key="3">
    <source>
        <dbReference type="Google" id="ProtNLM"/>
    </source>
</evidence>
<name>A0A2M7H1M3_9BACT</name>
<accession>A0A2M7H1M3</accession>